<protein>
    <submittedName>
        <fullName evidence="2">Uncharacterized protein</fullName>
    </submittedName>
</protein>
<dbReference type="EMBL" id="CP033367">
    <property type="protein sequence ID" value="QKD01503.1"/>
    <property type="molecule type" value="Genomic_DNA"/>
</dbReference>
<reference evidence="2 3" key="1">
    <citation type="submission" date="2018-10" db="EMBL/GenBank/DDBJ databases">
        <authorList>
            <person name="Perry B.J."/>
            <person name="Sullivan J.T."/>
            <person name="Murphy R.J.T."/>
            <person name="Ramsay J.P."/>
            <person name="Ronson C.W."/>
        </authorList>
    </citation>
    <scope>NUCLEOTIDE SEQUENCE [LARGE SCALE GENOMIC DNA]</scope>
    <source>
        <strain evidence="2 3">R88b</strain>
    </source>
</reference>
<accession>A0A6M7WKY8</accession>
<gene>
    <name evidence="2" type="ORF">EB235_08240</name>
</gene>
<dbReference type="AlphaFoldDB" id="A0A6M7WKY8"/>
<proteinExistence type="predicted"/>
<sequence length="111" mass="12273">MGQSQPINRFPIPQGAGNSPAKDATVLERLRAAQARAFELSGEDEDDFSDWVAAWSLEQDPIAYAFDLLGQEDRQRYYDCLSAAEKTRLTASLKTAHKLGICSPPGWRASE</sequence>
<dbReference type="RefSeq" id="WP_027031469.1">
    <property type="nucleotide sequence ID" value="NZ_CP033367.1"/>
</dbReference>
<dbReference type="Proteomes" id="UP000503017">
    <property type="component" value="Chromosome"/>
</dbReference>
<organism evidence="2 3">
    <name type="scientific">Mesorhizobium loti R88b</name>
    <dbReference type="NCBI Taxonomy" id="935548"/>
    <lineage>
        <taxon>Bacteria</taxon>
        <taxon>Pseudomonadati</taxon>
        <taxon>Pseudomonadota</taxon>
        <taxon>Alphaproteobacteria</taxon>
        <taxon>Hyphomicrobiales</taxon>
        <taxon>Phyllobacteriaceae</taxon>
        <taxon>Mesorhizobium</taxon>
    </lineage>
</organism>
<evidence type="ECO:0000313" key="3">
    <source>
        <dbReference type="Proteomes" id="UP000503017"/>
    </source>
</evidence>
<evidence type="ECO:0000256" key="1">
    <source>
        <dbReference type="SAM" id="MobiDB-lite"/>
    </source>
</evidence>
<name>A0A6M7WKY8_RHILI</name>
<evidence type="ECO:0000313" key="2">
    <source>
        <dbReference type="EMBL" id="QKD01503.1"/>
    </source>
</evidence>
<feature type="region of interest" description="Disordered" evidence="1">
    <location>
        <begin position="1"/>
        <end position="21"/>
    </location>
</feature>